<organism evidence="1 2">
    <name type="scientific">Echinicola soli</name>
    <dbReference type="NCBI Taxonomy" id="2591634"/>
    <lineage>
        <taxon>Bacteria</taxon>
        <taxon>Pseudomonadati</taxon>
        <taxon>Bacteroidota</taxon>
        <taxon>Cytophagia</taxon>
        <taxon>Cytophagales</taxon>
        <taxon>Cyclobacteriaceae</taxon>
        <taxon>Echinicola</taxon>
    </lineage>
</organism>
<reference evidence="1 2" key="1">
    <citation type="submission" date="2019-06" db="EMBL/GenBank/DDBJ databases">
        <title>Echinicola alkalisoli sp. nov. isolated from saline soil.</title>
        <authorList>
            <person name="Sun J.-Q."/>
            <person name="Xu L."/>
        </authorList>
    </citation>
    <scope>NUCLEOTIDE SEQUENCE [LARGE SCALE GENOMIC DNA]</scope>
    <source>
        <strain evidence="1 2">LN3S3</strain>
    </source>
</reference>
<evidence type="ECO:0000313" key="2">
    <source>
        <dbReference type="Proteomes" id="UP000316614"/>
    </source>
</evidence>
<proteinExistence type="predicted"/>
<dbReference type="Proteomes" id="UP000316614">
    <property type="component" value="Chromosome"/>
</dbReference>
<dbReference type="OrthoDB" id="9798438at2"/>
<protein>
    <submittedName>
        <fullName evidence="1">Uncharacterized protein</fullName>
    </submittedName>
</protein>
<gene>
    <name evidence="1" type="ORF">FKX85_01815</name>
</gene>
<keyword evidence="2" id="KW-1185">Reference proteome</keyword>
<dbReference type="AlphaFoldDB" id="A0A514CDF4"/>
<evidence type="ECO:0000313" key="1">
    <source>
        <dbReference type="EMBL" id="QDH77847.1"/>
    </source>
</evidence>
<dbReference type="KEGG" id="echi:FKX85_01815"/>
<dbReference type="SUPFAM" id="SSF75011">
    <property type="entry name" value="3-carboxy-cis,cis-mucoante lactonizing enzyme"/>
    <property type="match status" value="1"/>
</dbReference>
<accession>A0A514CDF4</accession>
<sequence length="304" mass="34476">MKFMFQVIVKLTFLASLMPYLLSEKIYNKYQVRINPQVVDTLYYSGKEVGGVDRKLLKEASGLAVSRIHENVLYTHNDSGGKPTVYKLDSTGNVTGKITLDNTFNRDWEDIAVGPDAGGMKSYVYVGEIGDNDGEYPSISLLKFEEPAMDSTDLHVQPEKIKLKYPDGARDAETLMVDPWNGDVYIVSKRDSSNVLYRAPADKLDEEEVELEPLQNLPITMSVAGDISPDGKEIIIKNYWVIYYWTRKEGESIAEALSRKPVQLPYVPEPQGEAIAFSKNGHSFFSLSEERFRIKPVLYQYYKK</sequence>
<name>A0A514CDF4_9BACT</name>
<dbReference type="EMBL" id="CP041253">
    <property type="protein sequence ID" value="QDH77847.1"/>
    <property type="molecule type" value="Genomic_DNA"/>
</dbReference>